<dbReference type="OrthoDB" id="7506954at2"/>
<dbReference type="Pfam" id="PF03466">
    <property type="entry name" value="LysR_substrate"/>
    <property type="match status" value="1"/>
</dbReference>
<name>A0A1G8T5K9_9RHOB</name>
<evidence type="ECO:0000256" key="2">
    <source>
        <dbReference type="ARBA" id="ARBA00023015"/>
    </source>
</evidence>
<dbReference type="Pfam" id="PF00126">
    <property type="entry name" value="HTH_1"/>
    <property type="match status" value="1"/>
</dbReference>
<keyword evidence="2" id="KW-0805">Transcription regulation</keyword>
<evidence type="ECO:0000256" key="4">
    <source>
        <dbReference type="ARBA" id="ARBA00023163"/>
    </source>
</evidence>
<keyword evidence="3 6" id="KW-0238">DNA-binding</keyword>
<dbReference type="GO" id="GO:0003700">
    <property type="term" value="F:DNA-binding transcription factor activity"/>
    <property type="evidence" value="ECO:0007669"/>
    <property type="project" value="InterPro"/>
</dbReference>
<dbReference type="STRING" id="490829.SAMN05421850_1177"/>
<evidence type="ECO:0000313" key="6">
    <source>
        <dbReference type="EMBL" id="SDJ36868.1"/>
    </source>
</evidence>
<dbReference type="InterPro" id="IPR036388">
    <property type="entry name" value="WH-like_DNA-bd_sf"/>
</dbReference>
<comment type="similarity">
    <text evidence="1">Belongs to the LysR transcriptional regulatory family.</text>
</comment>
<feature type="domain" description="HTH lysR-type" evidence="5">
    <location>
        <begin position="21"/>
        <end position="78"/>
    </location>
</feature>
<dbReference type="Gene3D" id="1.10.10.10">
    <property type="entry name" value="Winged helix-like DNA-binding domain superfamily/Winged helix DNA-binding domain"/>
    <property type="match status" value="1"/>
</dbReference>
<dbReference type="FunFam" id="1.10.10.10:FF:000001">
    <property type="entry name" value="LysR family transcriptional regulator"/>
    <property type="match status" value="1"/>
</dbReference>
<dbReference type="InterPro" id="IPR036390">
    <property type="entry name" value="WH_DNA-bd_sf"/>
</dbReference>
<dbReference type="CDD" id="cd05466">
    <property type="entry name" value="PBP2_LTTR_substrate"/>
    <property type="match status" value="1"/>
</dbReference>
<gene>
    <name evidence="6" type="ORF">SAMN05421850_1177</name>
</gene>
<dbReference type="PANTHER" id="PTHR30126:SF40">
    <property type="entry name" value="HTH-TYPE TRANSCRIPTIONAL REGULATOR GLTR"/>
    <property type="match status" value="1"/>
</dbReference>
<organism evidence="6 7">
    <name type="scientific">Lutimaribacter saemankumensis</name>
    <dbReference type="NCBI Taxonomy" id="490829"/>
    <lineage>
        <taxon>Bacteria</taxon>
        <taxon>Pseudomonadati</taxon>
        <taxon>Pseudomonadota</taxon>
        <taxon>Alphaproteobacteria</taxon>
        <taxon>Rhodobacterales</taxon>
        <taxon>Roseobacteraceae</taxon>
        <taxon>Lutimaribacter</taxon>
    </lineage>
</organism>
<reference evidence="6 7" key="1">
    <citation type="submission" date="2016-10" db="EMBL/GenBank/DDBJ databases">
        <authorList>
            <person name="de Groot N.N."/>
        </authorList>
    </citation>
    <scope>NUCLEOTIDE SEQUENCE [LARGE SCALE GENOMIC DNA]</scope>
    <source>
        <strain evidence="6 7">DSM 28010</strain>
    </source>
</reference>
<proteinExistence type="inferred from homology"/>
<dbReference type="PRINTS" id="PR00039">
    <property type="entry name" value="HTHLYSR"/>
</dbReference>
<evidence type="ECO:0000256" key="1">
    <source>
        <dbReference type="ARBA" id="ARBA00009437"/>
    </source>
</evidence>
<dbReference type="InterPro" id="IPR000847">
    <property type="entry name" value="LysR_HTH_N"/>
</dbReference>
<evidence type="ECO:0000256" key="3">
    <source>
        <dbReference type="ARBA" id="ARBA00023125"/>
    </source>
</evidence>
<dbReference type="GO" id="GO:0000976">
    <property type="term" value="F:transcription cis-regulatory region binding"/>
    <property type="evidence" value="ECO:0007669"/>
    <property type="project" value="TreeGrafter"/>
</dbReference>
<evidence type="ECO:0000259" key="5">
    <source>
        <dbReference type="PROSITE" id="PS50931"/>
    </source>
</evidence>
<dbReference type="Proteomes" id="UP000199340">
    <property type="component" value="Unassembled WGS sequence"/>
</dbReference>
<accession>A0A1G8T5K9</accession>
<dbReference type="PANTHER" id="PTHR30126">
    <property type="entry name" value="HTH-TYPE TRANSCRIPTIONAL REGULATOR"/>
    <property type="match status" value="1"/>
</dbReference>
<dbReference type="EMBL" id="FNEB01000017">
    <property type="protein sequence ID" value="SDJ36868.1"/>
    <property type="molecule type" value="Genomic_DNA"/>
</dbReference>
<dbReference type="Gene3D" id="3.40.190.290">
    <property type="match status" value="1"/>
</dbReference>
<protein>
    <submittedName>
        <fullName evidence="6">DNA-binding transcriptional regulator, LysR family</fullName>
    </submittedName>
</protein>
<sequence length="327" mass="36465">MSKKAKAENELDLYERFPRQLDWNLLRTYIAIVDAQGIRRASEALHLTQPAVSQALKRLEGHLGQTLIKRNARRFEVTTLGKLVYQKAQEIHNSIARLGPLTAGAEVVLEGHVRLLLASRVKSKMLDEVLRDFHNANPRVTLRIDVMPSADIRAQVRQGAAGLGLCLLRGRTLGLKSELFLRQRFGLFCGRTHPLYGQTNLTPDALKSLDFISYPSDQIGGVLSPLAMYREKHVFEGRLRATSTNLDEIIRMTELGLGIGLLPMHLASALEQAGILWRLPPYNGIGPIDMYLIWNPATEYSEAETALIAAFRSRRAKEGGAEIPNLS</sequence>
<evidence type="ECO:0000313" key="7">
    <source>
        <dbReference type="Proteomes" id="UP000199340"/>
    </source>
</evidence>
<keyword evidence="4" id="KW-0804">Transcription</keyword>
<dbReference type="PROSITE" id="PS50931">
    <property type="entry name" value="HTH_LYSR"/>
    <property type="match status" value="1"/>
</dbReference>
<dbReference type="SUPFAM" id="SSF46785">
    <property type="entry name" value="Winged helix' DNA-binding domain"/>
    <property type="match status" value="1"/>
</dbReference>
<dbReference type="AlphaFoldDB" id="A0A1G8T5K9"/>
<keyword evidence="7" id="KW-1185">Reference proteome</keyword>
<dbReference type="SUPFAM" id="SSF53850">
    <property type="entry name" value="Periplasmic binding protein-like II"/>
    <property type="match status" value="1"/>
</dbReference>
<dbReference type="RefSeq" id="WP_090030585.1">
    <property type="nucleotide sequence ID" value="NZ_FNEB01000017.1"/>
</dbReference>
<dbReference type="InterPro" id="IPR005119">
    <property type="entry name" value="LysR_subst-bd"/>
</dbReference>